<dbReference type="InterPro" id="IPR050099">
    <property type="entry name" value="SIS_GmhA/DiaA_subfam"/>
</dbReference>
<feature type="domain" description="SIS" evidence="1">
    <location>
        <begin position="4"/>
        <end position="178"/>
    </location>
</feature>
<dbReference type="PANTHER" id="PTHR30390:SF6">
    <property type="entry name" value="DNAA INITIATOR-ASSOCIATING PROTEIN DIAA"/>
    <property type="match status" value="1"/>
</dbReference>
<dbReference type="PANTHER" id="PTHR30390">
    <property type="entry name" value="SEDOHEPTULOSE 7-PHOSPHATE ISOMERASE / DNAA INITIATOR-ASSOCIATING FACTOR FOR REPLICATION INITIATION"/>
    <property type="match status" value="1"/>
</dbReference>
<sequence>MVQIIEEVKQKQGRLFFIGVGGSAANCTHAVNDFRKIGGIECYTPNDNVAELTARTNDEGWDTVYGPWLECSHISDKDAVFVLSVGGGSKENNVSVNLIHAIDVAKKVGAKVLGIIGRDGGYTGTVADACIVIPTQSSDTITPHAEAWQAVVWHMLVTDPRIMAMSNKWESLTENMQC</sequence>
<proteinExistence type="predicted"/>
<dbReference type="InterPro" id="IPR046348">
    <property type="entry name" value="SIS_dom_sf"/>
</dbReference>
<dbReference type="AlphaFoldDB" id="A0A382U4K1"/>
<dbReference type="InterPro" id="IPR035461">
    <property type="entry name" value="GmhA/DiaA"/>
</dbReference>
<reference evidence="2" key="1">
    <citation type="submission" date="2018-05" db="EMBL/GenBank/DDBJ databases">
        <authorList>
            <person name="Lanie J.A."/>
            <person name="Ng W.-L."/>
            <person name="Kazmierczak K.M."/>
            <person name="Andrzejewski T.M."/>
            <person name="Davidsen T.M."/>
            <person name="Wayne K.J."/>
            <person name="Tettelin H."/>
            <person name="Glass J.I."/>
            <person name="Rusch D."/>
            <person name="Podicherti R."/>
            <person name="Tsui H.-C.T."/>
            <person name="Winkler M.E."/>
        </authorList>
    </citation>
    <scope>NUCLEOTIDE SEQUENCE</scope>
</reference>
<name>A0A382U4K1_9ZZZZ</name>
<protein>
    <recommendedName>
        <fullName evidence="1">SIS domain-containing protein</fullName>
    </recommendedName>
</protein>
<dbReference type="EMBL" id="UINC01141091">
    <property type="protein sequence ID" value="SVD28628.1"/>
    <property type="molecule type" value="Genomic_DNA"/>
</dbReference>
<dbReference type="GO" id="GO:1901135">
    <property type="term" value="P:carbohydrate derivative metabolic process"/>
    <property type="evidence" value="ECO:0007669"/>
    <property type="project" value="InterPro"/>
</dbReference>
<gene>
    <name evidence="2" type="ORF">METZ01_LOCUS381482</name>
</gene>
<dbReference type="GO" id="GO:0097367">
    <property type="term" value="F:carbohydrate derivative binding"/>
    <property type="evidence" value="ECO:0007669"/>
    <property type="project" value="InterPro"/>
</dbReference>
<dbReference type="InterPro" id="IPR001347">
    <property type="entry name" value="SIS_dom"/>
</dbReference>
<evidence type="ECO:0000313" key="2">
    <source>
        <dbReference type="EMBL" id="SVD28628.1"/>
    </source>
</evidence>
<evidence type="ECO:0000259" key="1">
    <source>
        <dbReference type="PROSITE" id="PS51464"/>
    </source>
</evidence>
<dbReference type="Gene3D" id="3.40.50.10490">
    <property type="entry name" value="Glucose-6-phosphate isomerase like protein, domain 1"/>
    <property type="match status" value="1"/>
</dbReference>
<dbReference type="SUPFAM" id="SSF53697">
    <property type="entry name" value="SIS domain"/>
    <property type="match status" value="1"/>
</dbReference>
<organism evidence="2">
    <name type="scientific">marine metagenome</name>
    <dbReference type="NCBI Taxonomy" id="408172"/>
    <lineage>
        <taxon>unclassified sequences</taxon>
        <taxon>metagenomes</taxon>
        <taxon>ecological metagenomes</taxon>
    </lineage>
</organism>
<dbReference type="PROSITE" id="PS51464">
    <property type="entry name" value="SIS"/>
    <property type="match status" value="1"/>
</dbReference>
<accession>A0A382U4K1</accession>
<dbReference type="CDD" id="cd05006">
    <property type="entry name" value="SIS_GmhA"/>
    <property type="match status" value="1"/>
</dbReference>